<dbReference type="InterPro" id="IPR050156">
    <property type="entry name" value="TC-AMP_synthase_SUA5"/>
</dbReference>
<dbReference type="EC" id="2.7.7.87" evidence="3"/>
<keyword evidence="9" id="KW-0067">ATP-binding</keyword>
<evidence type="ECO:0000256" key="11">
    <source>
        <dbReference type="ARBA" id="ARBA00048366"/>
    </source>
</evidence>
<dbReference type="NCBIfam" id="TIGR00057">
    <property type="entry name" value="L-threonylcarbamoyladenylate synthase"/>
    <property type="match status" value="1"/>
</dbReference>
<keyword evidence="8" id="KW-0547">Nucleotide-binding</keyword>
<accession>A0A8J7GXD7</accession>
<protein>
    <recommendedName>
        <fullName evidence="10">L-threonylcarbamoyladenylate synthase</fullName>
        <ecNumber evidence="3">2.7.7.87</ecNumber>
    </recommendedName>
    <alternativeName>
        <fullName evidence="10">L-threonylcarbamoyladenylate synthase</fullName>
    </alternativeName>
</protein>
<keyword evidence="5" id="KW-0808">Transferase</keyword>
<organism evidence="13 14">
    <name type="scientific">Longispora fulva</name>
    <dbReference type="NCBI Taxonomy" id="619741"/>
    <lineage>
        <taxon>Bacteria</taxon>
        <taxon>Bacillati</taxon>
        <taxon>Actinomycetota</taxon>
        <taxon>Actinomycetes</taxon>
        <taxon>Micromonosporales</taxon>
        <taxon>Micromonosporaceae</taxon>
        <taxon>Longispora</taxon>
    </lineage>
</organism>
<dbReference type="EMBL" id="JADOUF010000001">
    <property type="protein sequence ID" value="MBG6140819.1"/>
    <property type="molecule type" value="Genomic_DNA"/>
</dbReference>
<evidence type="ECO:0000256" key="1">
    <source>
        <dbReference type="ARBA" id="ARBA00004496"/>
    </source>
</evidence>
<dbReference type="RefSeq" id="WP_197007324.1">
    <property type="nucleotide sequence ID" value="NZ_BONS01000019.1"/>
</dbReference>
<gene>
    <name evidence="13" type="ORF">IW245_007013</name>
</gene>
<evidence type="ECO:0000256" key="9">
    <source>
        <dbReference type="ARBA" id="ARBA00022840"/>
    </source>
</evidence>
<dbReference type="GO" id="GO:0006450">
    <property type="term" value="P:regulation of translational fidelity"/>
    <property type="evidence" value="ECO:0007669"/>
    <property type="project" value="TreeGrafter"/>
</dbReference>
<keyword evidence="4" id="KW-0963">Cytoplasm</keyword>
<dbReference type="Pfam" id="PF01300">
    <property type="entry name" value="Sua5_yciO_yrdC"/>
    <property type="match status" value="1"/>
</dbReference>
<comment type="catalytic activity">
    <reaction evidence="11">
        <text>L-threonine + hydrogencarbonate + ATP = L-threonylcarbamoyladenylate + diphosphate + H2O</text>
        <dbReference type="Rhea" id="RHEA:36407"/>
        <dbReference type="ChEBI" id="CHEBI:15377"/>
        <dbReference type="ChEBI" id="CHEBI:17544"/>
        <dbReference type="ChEBI" id="CHEBI:30616"/>
        <dbReference type="ChEBI" id="CHEBI:33019"/>
        <dbReference type="ChEBI" id="CHEBI:57926"/>
        <dbReference type="ChEBI" id="CHEBI:73682"/>
        <dbReference type="EC" id="2.7.7.87"/>
    </reaction>
</comment>
<evidence type="ECO:0000256" key="2">
    <source>
        <dbReference type="ARBA" id="ARBA00007663"/>
    </source>
</evidence>
<dbReference type="GO" id="GO:0005524">
    <property type="term" value="F:ATP binding"/>
    <property type="evidence" value="ECO:0007669"/>
    <property type="project" value="UniProtKB-KW"/>
</dbReference>
<keyword evidence="6" id="KW-0819">tRNA processing</keyword>
<evidence type="ECO:0000256" key="6">
    <source>
        <dbReference type="ARBA" id="ARBA00022694"/>
    </source>
</evidence>
<keyword evidence="7" id="KW-0548">Nucleotidyltransferase</keyword>
<dbReference type="InterPro" id="IPR017945">
    <property type="entry name" value="DHBP_synth_RibB-like_a/b_dom"/>
</dbReference>
<evidence type="ECO:0000259" key="12">
    <source>
        <dbReference type="PROSITE" id="PS51163"/>
    </source>
</evidence>
<evidence type="ECO:0000256" key="8">
    <source>
        <dbReference type="ARBA" id="ARBA00022741"/>
    </source>
</evidence>
<evidence type="ECO:0000256" key="3">
    <source>
        <dbReference type="ARBA" id="ARBA00012584"/>
    </source>
</evidence>
<evidence type="ECO:0000256" key="5">
    <source>
        <dbReference type="ARBA" id="ARBA00022679"/>
    </source>
</evidence>
<dbReference type="GO" id="GO:0008033">
    <property type="term" value="P:tRNA processing"/>
    <property type="evidence" value="ECO:0007669"/>
    <property type="project" value="UniProtKB-KW"/>
</dbReference>
<feature type="domain" description="YrdC-like" evidence="12">
    <location>
        <begin position="5"/>
        <end position="190"/>
    </location>
</feature>
<keyword evidence="14" id="KW-1185">Reference proteome</keyword>
<comment type="similarity">
    <text evidence="2">Belongs to the SUA5 family.</text>
</comment>
<reference evidence="13" key="1">
    <citation type="submission" date="2020-11" db="EMBL/GenBank/DDBJ databases">
        <title>Sequencing the genomes of 1000 actinobacteria strains.</title>
        <authorList>
            <person name="Klenk H.-P."/>
        </authorList>
    </citation>
    <scope>NUCLEOTIDE SEQUENCE</scope>
    <source>
        <strain evidence="13">DSM 45356</strain>
    </source>
</reference>
<sequence>MTGVQAALVEALAAVRRGELVVMPTDTVYGLAADPFDKVSVDRLLTAKGRGRERPSGVLIGTWDQLDLVTAPLAPVARALAERFWPGALSLVVPQAEDLGWDLGETGGTVMVRMPADPVARELLTMAGPLAVSSANLHGEPPATTAEEAARQLGTRAAVYVDSGPAALGTPSTIVRCVGAGWEVLRLGAVSVEEIEAVVRDLRT</sequence>
<dbReference type="PANTHER" id="PTHR17490">
    <property type="entry name" value="SUA5"/>
    <property type="match status" value="1"/>
</dbReference>
<dbReference type="AlphaFoldDB" id="A0A8J7GXD7"/>
<dbReference type="GO" id="GO:0005737">
    <property type="term" value="C:cytoplasm"/>
    <property type="evidence" value="ECO:0007669"/>
    <property type="project" value="UniProtKB-SubCell"/>
</dbReference>
<evidence type="ECO:0000256" key="7">
    <source>
        <dbReference type="ARBA" id="ARBA00022695"/>
    </source>
</evidence>
<comment type="subcellular location">
    <subcellularLocation>
        <location evidence="1">Cytoplasm</location>
    </subcellularLocation>
</comment>
<dbReference type="GO" id="GO:0003725">
    <property type="term" value="F:double-stranded RNA binding"/>
    <property type="evidence" value="ECO:0007669"/>
    <property type="project" value="InterPro"/>
</dbReference>
<dbReference type="GO" id="GO:0000049">
    <property type="term" value="F:tRNA binding"/>
    <property type="evidence" value="ECO:0007669"/>
    <property type="project" value="TreeGrafter"/>
</dbReference>
<dbReference type="Gene3D" id="3.90.870.10">
    <property type="entry name" value="DHBP synthase"/>
    <property type="match status" value="1"/>
</dbReference>
<evidence type="ECO:0000313" key="14">
    <source>
        <dbReference type="Proteomes" id="UP000622552"/>
    </source>
</evidence>
<dbReference type="InterPro" id="IPR006070">
    <property type="entry name" value="Sua5-like_dom"/>
</dbReference>
<dbReference type="PROSITE" id="PS51163">
    <property type="entry name" value="YRDC"/>
    <property type="match status" value="1"/>
</dbReference>
<proteinExistence type="inferred from homology"/>
<dbReference type="GO" id="GO:0061710">
    <property type="term" value="F:L-threonylcarbamoyladenylate synthase"/>
    <property type="evidence" value="ECO:0007669"/>
    <property type="project" value="UniProtKB-EC"/>
</dbReference>
<evidence type="ECO:0000256" key="10">
    <source>
        <dbReference type="ARBA" id="ARBA00029774"/>
    </source>
</evidence>
<evidence type="ECO:0000256" key="4">
    <source>
        <dbReference type="ARBA" id="ARBA00022490"/>
    </source>
</evidence>
<evidence type="ECO:0000313" key="13">
    <source>
        <dbReference type="EMBL" id="MBG6140819.1"/>
    </source>
</evidence>
<dbReference type="SUPFAM" id="SSF55821">
    <property type="entry name" value="YrdC/RibB"/>
    <property type="match status" value="1"/>
</dbReference>
<dbReference type="PANTHER" id="PTHR17490:SF16">
    <property type="entry name" value="THREONYLCARBAMOYL-AMP SYNTHASE"/>
    <property type="match status" value="1"/>
</dbReference>
<name>A0A8J7GXD7_9ACTN</name>
<dbReference type="Proteomes" id="UP000622552">
    <property type="component" value="Unassembled WGS sequence"/>
</dbReference>
<comment type="caution">
    <text evidence="13">The sequence shown here is derived from an EMBL/GenBank/DDBJ whole genome shotgun (WGS) entry which is preliminary data.</text>
</comment>